<dbReference type="Proteomes" id="UP001152797">
    <property type="component" value="Unassembled WGS sequence"/>
</dbReference>
<dbReference type="AlphaFoldDB" id="A0A9P1GHV0"/>
<keyword evidence="6" id="KW-1185">Reference proteome</keyword>
<reference evidence="5 6" key="2">
    <citation type="submission" date="2024-05" db="EMBL/GenBank/DDBJ databases">
        <authorList>
            <person name="Chen Y."/>
            <person name="Shah S."/>
            <person name="Dougan E. K."/>
            <person name="Thang M."/>
            <person name="Chan C."/>
        </authorList>
    </citation>
    <scope>NUCLEOTIDE SEQUENCE [LARGE SCALE GENOMIC DNA]</scope>
</reference>
<keyword evidence="3" id="KW-0472">Membrane</keyword>
<sequence>MATSQDYEIKKLMKPDKTVEEALERCLQRKRGGGNQAAGAPAAGAGAPGGVPPAGGVVANPGMPGMPGMQSMPGMQMQQMPGMTMQQPMMGMQQPMMGMQQPMMGMQQPMMGMQQPMMGMQQPMMGMQQPMMGMQQPAGAMFGQQPMPGMDLRGTASGFPPAQAGASGALPTEFHKLTEKEMRQRLEESVAKLSDEQLDEELRGAGINLPPTATRAEKVQQYLQVDMPAAPVVAEKKKQPVMARFGDGMGDNTRGDRLMEKRKKWVEEWSTWDEDRLLHRLLKLGIDASGNPKSRLIDILLEAETERFNRQRCTPKRLQFLGLACVGATVLGSFVVTGVIFAIGGI</sequence>
<organism evidence="4">
    <name type="scientific">Cladocopium goreaui</name>
    <dbReference type="NCBI Taxonomy" id="2562237"/>
    <lineage>
        <taxon>Eukaryota</taxon>
        <taxon>Sar</taxon>
        <taxon>Alveolata</taxon>
        <taxon>Dinophyceae</taxon>
        <taxon>Suessiales</taxon>
        <taxon>Symbiodiniaceae</taxon>
        <taxon>Cladocopium</taxon>
    </lineage>
</organism>
<feature type="transmembrane region" description="Helical" evidence="3">
    <location>
        <begin position="320"/>
        <end position="343"/>
    </location>
</feature>
<keyword evidence="3" id="KW-1133">Transmembrane helix</keyword>
<dbReference type="EMBL" id="CAMXCT010005001">
    <property type="protein sequence ID" value="CAI4011022.1"/>
    <property type="molecule type" value="Genomic_DNA"/>
</dbReference>
<reference evidence="4" key="1">
    <citation type="submission" date="2022-10" db="EMBL/GenBank/DDBJ databases">
        <authorList>
            <person name="Chen Y."/>
            <person name="Dougan E. K."/>
            <person name="Chan C."/>
            <person name="Rhodes N."/>
            <person name="Thang M."/>
        </authorList>
    </citation>
    <scope>NUCLEOTIDE SEQUENCE</scope>
</reference>
<evidence type="ECO:0000256" key="2">
    <source>
        <dbReference type="SAM" id="MobiDB-lite"/>
    </source>
</evidence>
<proteinExistence type="predicted"/>
<dbReference type="EMBL" id="CAMXCT030005001">
    <property type="protein sequence ID" value="CAL4798334.1"/>
    <property type="molecule type" value="Genomic_DNA"/>
</dbReference>
<keyword evidence="3" id="KW-0812">Transmembrane</keyword>
<evidence type="ECO:0000313" key="6">
    <source>
        <dbReference type="Proteomes" id="UP001152797"/>
    </source>
</evidence>
<dbReference type="EMBL" id="CAMXCT020005001">
    <property type="protein sequence ID" value="CAL1164397.1"/>
    <property type="molecule type" value="Genomic_DNA"/>
</dbReference>
<feature type="compositionally biased region" description="Low complexity" evidence="2">
    <location>
        <begin position="54"/>
        <end position="76"/>
    </location>
</feature>
<gene>
    <name evidence="4" type="ORF">C1SCF055_LOCUS36230</name>
</gene>
<feature type="coiled-coil region" evidence="1">
    <location>
        <begin position="176"/>
        <end position="203"/>
    </location>
</feature>
<feature type="region of interest" description="Disordered" evidence="2">
    <location>
        <begin position="25"/>
        <end position="76"/>
    </location>
</feature>
<protein>
    <submittedName>
        <fullName evidence="4">Uncharacterized protein</fullName>
    </submittedName>
</protein>
<dbReference type="OrthoDB" id="10580847at2759"/>
<evidence type="ECO:0000256" key="3">
    <source>
        <dbReference type="SAM" id="Phobius"/>
    </source>
</evidence>
<name>A0A9P1GHV0_9DINO</name>
<evidence type="ECO:0000256" key="1">
    <source>
        <dbReference type="SAM" id="Coils"/>
    </source>
</evidence>
<accession>A0A9P1GHV0</accession>
<comment type="caution">
    <text evidence="4">The sequence shown here is derived from an EMBL/GenBank/DDBJ whole genome shotgun (WGS) entry which is preliminary data.</text>
</comment>
<evidence type="ECO:0000313" key="5">
    <source>
        <dbReference type="EMBL" id="CAL4798334.1"/>
    </source>
</evidence>
<keyword evidence="1" id="KW-0175">Coiled coil</keyword>
<evidence type="ECO:0000313" key="4">
    <source>
        <dbReference type="EMBL" id="CAI4011022.1"/>
    </source>
</evidence>